<dbReference type="AlphaFoldDB" id="A0A2A7U0C4"/>
<dbReference type="EMBL" id="PDDV01000013">
    <property type="protein sequence ID" value="PEH71741.1"/>
    <property type="molecule type" value="Genomic_DNA"/>
</dbReference>
<dbReference type="Gene3D" id="1.10.10.60">
    <property type="entry name" value="Homeodomain-like"/>
    <property type="match status" value="1"/>
</dbReference>
<dbReference type="GeneID" id="93125141"/>
<feature type="domain" description="HTH araC/xylS-type" evidence="1">
    <location>
        <begin position="196"/>
        <end position="295"/>
    </location>
</feature>
<dbReference type="Proteomes" id="UP000219788">
    <property type="component" value="Unassembled WGS sequence"/>
</dbReference>
<protein>
    <recommendedName>
        <fullName evidence="1">HTH araC/xylS-type domain-containing protein</fullName>
    </recommendedName>
</protein>
<dbReference type="GO" id="GO:0003700">
    <property type="term" value="F:DNA-binding transcription factor activity"/>
    <property type="evidence" value="ECO:0007669"/>
    <property type="project" value="InterPro"/>
</dbReference>
<gene>
    <name evidence="2" type="ORF">CRM76_07205</name>
</gene>
<accession>A0A2A7U0C4</accession>
<evidence type="ECO:0000259" key="1">
    <source>
        <dbReference type="PROSITE" id="PS01124"/>
    </source>
</evidence>
<evidence type="ECO:0000313" key="3">
    <source>
        <dbReference type="Proteomes" id="UP000219788"/>
    </source>
</evidence>
<dbReference type="InterPro" id="IPR018060">
    <property type="entry name" value="HTH_AraC"/>
</dbReference>
<dbReference type="SMART" id="SM00342">
    <property type="entry name" value="HTH_ARAC"/>
    <property type="match status" value="1"/>
</dbReference>
<sequence>MAEIITHSLFTYGIENFTAWSHFFQQHTACGRIRINAQQDDFFGESEIHQLANGARVVVIRTTPGMIEKYEHSRPVYGLVYTETPLQCTLDGRAITVRSKECLLLNGAQPFSMASSLLRSTVSVLLPEACFGQYAAAVERLFDGRLASTLPFGKLITSMAAESHTAAALTEKITVLINLLIISSNISTRRALNKFDYLNNLILTHCRSTDFSLAKLVHISGMSKRSIQYVFSQQNTRFQVLLVQARLTCLLQEMQHTPTRSLSDIVKRCGYRSFLTASRHFRDYYQESLPSYYIKYAL</sequence>
<comment type="caution">
    <text evidence="2">The sequence shown here is derived from an EMBL/GenBank/DDBJ whole genome shotgun (WGS) entry which is preliminary data.</text>
</comment>
<dbReference type="PROSITE" id="PS01124">
    <property type="entry name" value="HTH_ARAC_FAMILY_2"/>
    <property type="match status" value="1"/>
</dbReference>
<organism evidence="2 3">
    <name type="scientific">Edwardsiella tarda</name>
    <dbReference type="NCBI Taxonomy" id="636"/>
    <lineage>
        <taxon>Bacteria</taxon>
        <taxon>Pseudomonadati</taxon>
        <taxon>Pseudomonadota</taxon>
        <taxon>Gammaproteobacteria</taxon>
        <taxon>Enterobacterales</taxon>
        <taxon>Hafniaceae</taxon>
        <taxon>Edwardsiella</taxon>
    </lineage>
</organism>
<dbReference type="RefSeq" id="WP_005281869.1">
    <property type="nucleotide sequence ID" value="NZ_CABKPF010000084.1"/>
</dbReference>
<name>A0A2A7U0C4_EDWTA</name>
<dbReference type="OrthoDB" id="6415308at2"/>
<evidence type="ECO:0000313" key="2">
    <source>
        <dbReference type="EMBL" id="PEH71741.1"/>
    </source>
</evidence>
<dbReference type="GO" id="GO:0043565">
    <property type="term" value="F:sequence-specific DNA binding"/>
    <property type="evidence" value="ECO:0007669"/>
    <property type="project" value="InterPro"/>
</dbReference>
<reference evidence="3" key="1">
    <citation type="submission" date="2017-09" db="EMBL/GenBank/DDBJ databases">
        <title>FDA dAtabase for Regulatory Grade micrObial Sequences (FDA-ARGOS): Supporting development and validation of Infectious Disease Dx tests.</title>
        <authorList>
            <person name="Goldberg B."/>
            <person name="Campos J."/>
            <person name="Tallon L."/>
            <person name="Sadzewicz L."/>
            <person name="Ott S."/>
            <person name="Zhao X."/>
            <person name="Nagaraj S."/>
            <person name="Vavikolanu K."/>
            <person name="Aluvathingal J."/>
            <person name="Nadendla S."/>
            <person name="Geyer C."/>
            <person name="Sichtig H."/>
        </authorList>
    </citation>
    <scope>NUCLEOTIDE SEQUENCE [LARGE SCALE GENOMIC DNA]</scope>
    <source>
        <strain evidence="3">FDAARGOS_370</strain>
    </source>
</reference>
<proteinExistence type="predicted"/>